<comment type="caution">
    <text evidence="3">The sequence shown here is derived from an EMBL/GenBank/DDBJ whole genome shotgun (WGS) entry which is preliminary data.</text>
</comment>
<feature type="signal peptide" evidence="2">
    <location>
        <begin position="1"/>
        <end position="19"/>
    </location>
</feature>
<dbReference type="Pfam" id="PF03382">
    <property type="entry name" value="DUF285"/>
    <property type="match status" value="4"/>
</dbReference>
<dbReference type="NCBIfam" id="TIGR02167">
    <property type="entry name" value="Liste_lipo_26"/>
    <property type="match status" value="6"/>
</dbReference>
<protein>
    <recommendedName>
        <fullName evidence="5">BspA family leucine-rich repeat surface protein</fullName>
    </recommendedName>
</protein>
<feature type="region of interest" description="Disordered" evidence="1">
    <location>
        <begin position="312"/>
        <end position="360"/>
    </location>
</feature>
<name>K0RZX2_THAOC</name>
<dbReference type="InterPro" id="IPR005046">
    <property type="entry name" value="DUF285"/>
</dbReference>
<dbReference type="InterPro" id="IPR011889">
    <property type="entry name" value="Liste_lipo_26"/>
</dbReference>
<dbReference type="EMBL" id="AGNL01022974">
    <property type="protein sequence ID" value="EJK59398.1"/>
    <property type="molecule type" value="Genomic_DNA"/>
</dbReference>
<feature type="chain" id="PRO_5003836712" description="BspA family leucine-rich repeat surface protein" evidence="2">
    <location>
        <begin position="20"/>
        <end position="711"/>
    </location>
</feature>
<feature type="compositionally biased region" description="Low complexity" evidence="1">
    <location>
        <begin position="334"/>
        <end position="349"/>
    </location>
</feature>
<accession>K0RZX2</accession>
<reference evidence="3 4" key="1">
    <citation type="journal article" date="2012" name="Genome Biol.">
        <title>Genome and low-iron response of an oceanic diatom adapted to chronic iron limitation.</title>
        <authorList>
            <person name="Lommer M."/>
            <person name="Specht M."/>
            <person name="Roy A.S."/>
            <person name="Kraemer L."/>
            <person name="Andreson R."/>
            <person name="Gutowska M.A."/>
            <person name="Wolf J."/>
            <person name="Bergner S.V."/>
            <person name="Schilhabel M.B."/>
            <person name="Klostermeier U.C."/>
            <person name="Beiko R.G."/>
            <person name="Rosenstiel P."/>
            <person name="Hippler M."/>
            <person name="Laroche J."/>
        </authorList>
    </citation>
    <scope>NUCLEOTIDE SEQUENCE [LARGE SCALE GENOMIC DNA]</scope>
    <source>
        <strain evidence="3 4">CCMP1005</strain>
    </source>
</reference>
<organism evidence="3 4">
    <name type="scientific">Thalassiosira oceanica</name>
    <name type="common">Marine diatom</name>
    <dbReference type="NCBI Taxonomy" id="159749"/>
    <lineage>
        <taxon>Eukaryota</taxon>
        <taxon>Sar</taxon>
        <taxon>Stramenopiles</taxon>
        <taxon>Ochrophyta</taxon>
        <taxon>Bacillariophyta</taxon>
        <taxon>Coscinodiscophyceae</taxon>
        <taxon>Thalassiosirophycidae</taxon>
        <taxon>Thalassiosirales</taxon>
        <taxon>Thalassiosiraceae</taxon>
        <taxon>Thalassiosira</taxon>
    </lineage>
</organism>
<feature type="compositionally biased region" description="Polar residues" evidence="1">
    <location>
        <begin position="313"/>
        <end position="333"/>
    </location>
</feature>
<dbReference type="OrthoDB" id="198097at2759"/>
<evidence type="ECO:0000256" key="1">
    <source>
        <dbReference type="SAM" id="MobiDB-lite"/>
    </source>
</evidence>
<evidence type="ECO:0000313" key="3">
    <source>
        <dbReference type="EMBL" id="EJK59398.1"/>
    </source>
</evidence>
<dbReference type="eggNOG" id="KOG1187">
    <property type="taxonomic scope" value="Eukaryota"/>
</dbReference>
<evidence type="ECO:0000256" key="2">
    <source>
        <dbReference type="SAM" id="SignalP"/>
    </source>
</evidence>
<keyword evidence="4" id="KW-1185">Reference proteome</keyword>
<evidence type="ECO:0000313" key="4">
    <source>
        <dbReference type="Proteomes" id="UP000266841"/>
    </source>
</evidence>
<sequence>MRYSALPLLAFSSFRLVAGQNKCFENRDELKRAIDTCFEGDDPATGATLVDYNQNRCNNRIKRTYGWPMSTWCTSEVTDFQLLFVGKRSFNEDISTWDTSKVTDLYETFSYATSFTGDLSKWDTSSIGSKSSESRRCLVCSMGHRASTLTSLCGTHRVWKVRVMSRWGFLMMAGCLNPRVLVEDMKWMFYEAVKFAGDLSKWDTSRVTDMNEAFGGATSFNSDLSNWQTSKVVDMDFNSDISSWDMSSVRNAKEMFKGATKFNQNLCAWQDDFPYGVSEDIFTDSGCTFPTKPRSSLQGPFCASDCTEPIETGSPTASPITKSPTLKPSLNGQTTTTATTTERPTPVRTQNPSAVSSESNISVQKPKCFENRDELKRAIDSCFEGDDPATGATLVAYSQIRCDNLIKRTYGWPMSTWCTSEVTDFQLLFVGKRSFNEDISTWDTSKLHWGFVEVGHEQVGLGFSGCFVDGSMTRSSHQHRLKIVRVTKMFGLFNGASSFDSDISMWDTSSLEEMKWMFYDAVKFAGDLSKWDTSRVTDMHEAFGGATNFNSDLSNWQTSQVVDMEYLFWGATRYIRRELFNSDISSWDMSSVRVANEMFKGATKFNQDLCGWRDDFPYGNSEDIFTDSGCTIKDPPRRLLLGPFCASKCDPVEDAYTGGTLVIDEGPVLPGAGPVPGDNFPAEPSSVSRIKLDFCMLAATAVTFTLAGSMF</sequence>
<gene>
    <name evidence="3" type="ORF">THAOC_20389</name>
</gene>
<evidence type="ECO:0008006" key="5">
    <source>
        <dbReference type="Google" id="ProtNLM"/>
    </source>
</evidence>
<dbReference type="AlphaFoldDB" id="K0RZX2"/>
<feature type="compositionally biased region" description="Polar residues" evidence="1">
    <location>
        <begin position="350"/>
        <end position="360"/>
    </location>
</feature>
<dbReference type="Proteomes" id="UP000266841">
    <property type="component" value="Unassembled WGS sequence"/>
</dbReference>
<keyword evidence="2" id="KW-0732">Signal</keyword>
<proteinExistence type="predicted"/>